<dbReference type="PANTHER" id="PTHR45436:SF5">
    <property type="entry name" value="SENSOR HISTIDINE KINASE TRCS"/>
    <property type="match status" value="1"/>
</dbReference>
<feature type="domain" description="HAMP" evidence="11">
    <location>
        <begin position="334"/>
        <end position="403"/>
    </location>
</feature>
<dbReference type="AlphaFoldDB" id="A0A4R6JP61"/>
<evidence type="ECO:0000256" key="7">
    <source>
        <dbReference type="ARBA" id="ARBA00022777"/>
    </source>
</evidence>
<dbReference type="OrthoDB" id="4349881at2"/>
<comment type="subcellular location">
    <subcellularLocation>
        <location evidence="2">Membrane</location>
    </subcellularLocation>
</comment>
<keyword evidence="7 13" id="KW-0418">Kinase</keyword>
<evidence type="ECO:0000256" key="4">
    <source>
        <dbReference type="ARBA" id="ARBA00022553"/>
    </source>
</evidence>
<evidence type="ECO:0000256" key="5">
    <source>
        <dbReference type="ARBA" id="ARBA00022679"/>
    </source>
</evidence>
<evidence type="ECO:0000256" key="10">
    <source>
        <dbReference type="SAM" id="MobiDB-lite"/>
    </source>
</evidence>
<dbReference type="PROSITE" id="PS50885">
    <property type="entry name" value="HAMP"/>
    <property type="match status" value="1"/>
</dbReference>
<dbReference type="SMART" id="SM00304">
    <property type="entry name" value="HAMP"/>
    <property type="match status" value="1"/>
</dbReference>
<dbReference type="Pfam" id="PF08376">
    <property type="entry name" value="NIT"/>
    <property type="match status" value="1"/>
</dbReference>
<keyword evidence="14" id="KW-1185">Reference proteome</keyword>
<dbReference type="SUPFAM" id="SSF55874">
    <property type="entry name" value="ATPase domain of HSP90 chaperone/DNA topoisomerase II/histidine kinase"/>
    <property type="match status" value="1"/>
</dbReference>
<comment type="catalytic activity">
    <reaction evidence="1">
        <text>ATP + protein L-histidine = ADP + protein N-phospho-L-histidine.</text>
        <dbReference type="EC" id="2.7.13.3"/>
    </reaction>
</comment>
<feature type="region of interest" description="Disordered" evidence="10">
    <location>
        <begin position="979"/>
        <end position="1016"/>
    </location>
</feature>
<dbReference type="Proteomes" id="UP000294901">
    <property type="component" value="Unassembled WGS sequence"/>
</dbReference>
<dbReference type="SMART" id="SM00387">
    <property type="entry name" value="HATPase_c"/>
    <property type="match status" value="1"/>
</dbReference>
<dbReference type="PROSITE" id="PS50906">
    <property type="entry name" value="NIT"/>
    <property type="match status" value="1"/>
</dbReference>
<reference evidence="13 14" key="1">
    <citation type="submission" date="2019-03" db="EMBL/GenBank/DDBJ databases">
        <title>Sequencing the genomes of 1000 actinobacteria strains.</title>
        <authorList>
            <person name="Klenk H.-P."/>
        </authorList>
    </citation>
    <scope>NUCLEOTIDE SEQUENCE [LARGE SCALE GENOMIC DNA]</scope>
    <source>
        <strain evidence="13 14">DSM 43805</strain>
    </source>
</reference>
<keyword evidence="9" id="KW-0902">Two-component regulatory system</keyword>
<dbReference type="GO" id="GO:0000160">
    <property type="term" value="P:phosphorelay signal transduction system"/>
    <property type="evidence" value="ECO:0007669"/>
    <property type="project" value="UniProtKB-KW"/>
</dbReference>
<dbReference type="GO" id="GO:0005886">
    <property type="term" value="C:plasma membrane"/>
    <property type="evidence" value="ECO:0007669"/>
    <property type="project" value="TreeGrafter"/>
</dbReference>
<feature type="region of interest" description="Disordered" evidence="10">
    <location>
        <begin position="679"/>
        <end position="720"/>
    </location>
</feature>
<feature type="compositionally biased region" description="Basic and acidic residues" evidence="10">
    <location>
        <begin position="917"/>
        <end position="957"/>
    </location>
</feature>
<dbReference type="EC" id="2.7.13.3" evidence="3"/>
<proteinExistence type="predicted"/>
<evidence type="ECO:0000256" key="2">
    <source>
        <dbReference type="ARBA" id="ARBA00004370"/>
    </source>
</evidence>
<keyword evidence="8" id="KW-0472">Membrane</keyword>
<evidence type="ECO:0000256" key="3">
    <source>
        <dbReference type="ARBA" id="ARBA00012438"/>
    </source>
</evidence>
<feature type="region of interest" description="Disordered" evidence="10">
    <location>
        <begin position="636"/>
        <end position="656"/>
    </location>
</feature>
<keyword evidence="4" id="KW-0597">Phosphoprotein</keyword>
<dbReference type="CDD" id="cd06225">
    <property type="entry name" value="HAMP"/>
    <property type="match status" value="1"/>
</dbReference>
<dbReference type="InterPro" id="IPR036890">
    <property type="entry name" value="HATPase_C_sf"/>
</dbReference>
<dbReference type="Pfam" id="PF00672">
    <property type="entry name" value="HAMP"/>
    <property type="match status" value="1"/>
</dbReference>
<dbReference type="InterPro" id="IPR010910">
    <property type="entry name" value="Nitrate/nitrite_sensing_bac"/>
</dbReference>
<dbReference type="EMBL" id="SNWR01000001">
    <property type="protein sequence ID" value="TDO38293.1"/>
    <property type="molecule type" value="Genomic_DNA"/>
</dbReference>
<keyword evidence="6" id="KW-0812">Transmembrane</keyword>
<sequence>MKKRYWSIRSKIIVLVAVPLTALLALWVFATALTAGPAFNLLSARTVLDNVGNPGIELVGQLQRERLFSVEYLSATGPVPQSLLDQRSATDKAIATFRRLAEGDDARGATNAELRGRIDGFVVQLDSLTGNRVHIDKRSMDEIGAQNLYNSVIASGFQTFAATATFNDQQIDGELRALTTVGQGQEYLSRVDALVGGATAAGRFTPEVRGELIQDVGTARFLLARGVEAMAESDRVAYNQVEGGVAFDRLDSLLNQLVQQSRDGAATPVSSAEFRPSYVAVAQELRAFEISATDALTDRARPVAERVLLRLGLAGILGLGALAFSLYLSVRVGRSIVGRLRRLHGEAREMAAERLPAVVRRLQRGEDVDVDVETPPLEYGRDEIGQLGQAFNEVQRTALQSAVEEATVRRGLNEVFLNIARRSQTLLHRQLALLDRMERRETEPQELEDLYRVDHLATRMRRHAEDLVILAGAAPGRGWRNPVPVIDVVRGAISEVEDYKRIDIRSVESASVLGRAVGDVIHLLAELLENAASFSPPHTRVQVTGQVLPNGYGIEIEDRGLGMSPEAIDEANRRLVEPPEFDPADSARLGLFVVAQLAGRHGIRVSLRPSAFAGVTAIVLVPGDLVVGAGPIAALPDGGSTGERPLVGSGRGDPSRSLAALQWQGGEQLQQVTASGHPIIDGTARPGPEAPQPVRGVVTGGLPRSPAAPGGPAPSSVADGLSEDGLVQRRRVRRPAVPAPDPDATVPVADLGPVRAELQALNAATEAPPRPEYEAGNMGAGTPPSPRIPAPRAVPRNSAPSAPAMPAVPTRIPAAPTGAQTEVPRVSAPLSVAPATDNPEEKPAGGGGTTSEGLPRRVRQASLVPQLRRPAGALPPEPEPQLRSPEQVRSIMNALQLGTTRGRIDASRYLEQGEGFTPRDDPAATGEGSRRGERRTSAKFASEDRANADDTDIDRQATSRSFADAATVSFPAIVNLALARDSQEHSNEHGDRAHGDAADGGPSSGGDDVTRPEKDA</sequence>
<accession>A0A4R6JP61</accession>
<dbReference type="PANTHER" id="PTHR45436">
    <property type="entry name" value="SENSOR HISTIDINE KINASE YKOH"/>
    <property type="match status" value="1"/>
</dbReference>
<evidence type="ECO:0000259" key="12">
    <source>
        <dbReference type="PROSITE" id="PS50906"/>
    </source>
</evidence>
<dbReference type="InterPro" id="IPR003594">
    <property type="entry name" value="HATPase_dom"/>
</dbReference>
<dbReference type="GO" id="GO:0004673">
    <property type="term" value="F:protein histidine kinase activity"/>
    <property type="evidence" value="ECO:0007669"/>
    <property type="project" value="UniProtKB-EC"/>
</dbReference>
<evidence type="ECO:0000313" key="13">
    <source>
        <dbReference type="EMBL" id="TDO38293.1"/>
    </source>
</evidence>
<feature type="region of interest" description="Disordered" evidence="10">
    <location>
        <begin position="763"/>
        <end position="966"/>
    </location>
</feature>
<feature type="compositionally biased region" description="Low complexity" evidence="10">
    <location>
        <begin position="700"/>
        <end position="720"/>
    </location>
</feature>
<evidence type="ECO:0000256" key="8">
    <source>
        <dbReference type="ARBA" id="ARBA00022989"/>
    </source>
</evidence>
<feature type="compositionally biased region" description="Basic and acidic residues" evidence="10">
    <location>
        <begin position="981"/>
        <end position="997"/>
    </location>
</feature>
<evidence type="ECO:0000313" key="14">
    <source>
        <dbReference type="Proteomes" id="UP000294901"/>
    </source>
</evidence>
<dbReference type="InterPro" id="IPR050428">
    <property type="entry name" value="TCS_sensor_his_kinase"/>
</dbReference>
<gene>
    <name evidence="13" type="ORF">C8E87_1943</name>
</gene>
<keyword evidence="8" id="KW-1133">Transmembrane helix</keyword>
<evidence type="ECO:0000256" key="9">
    <source>
        <dbReference type="ARBA" id="ARBA00023012"/>
    </source>
</evidence>
<organism evidence="13 14">
    <name type="scientific">Paractinoplanes brasiliensis</name>
    <dbReference type="NCBI Taxonomy" id="52695"/>
    <lineage>
        <taxon>Bacteria</taxon>
        <taxon>Bacillati</taxon>
        <taxon>Actinomycetota</taxon>
        <taxon>Actinomycetes</taxon>
        <taxon>Micromonosporales</taxon>
        <taxon>Micromonosporaceae</taxon>
        <taxon>Paractinoplanes</taxon>
    </lineage>
</organism>
<evidence type="ECO:0000259" key="11">
    <source>
        <dbReference type="PROSITE" id="PS50885"/>
    </source>
</evidence>
<dbReference type="Gene3D" id="3.30.565.10">
    <property type="entry name" value="Histidine kinase-like ATPase, C-terminal domain"/>
    <property type="match status" value="1"/>
</dbReference>
<protein>
    <recommendedName>
        <fullName evidence="3">histidine kinase</fullName>
        <ecNumber evidence="3">2.7.13.3</ecNumber>
    </recommendedName>
</protein>
<name>A0A4R6JP61_9ACTN</name>
<evidence type="ECO:0000256" key="6">
    <source>
        <dbReference type="ARBA" id="ARBA00022692"/>
    </source>
</evidence>
<dbReference type="Gene3D" id="6.10.340.10">
    <property type="match status" value="1"/>
</dbReference>
<keyword evidence="5" id="KW-0808">Transferase</keyword>
<dbReference type="RefSeq" id="WP_133872797.1">
    <property type="nucleotide sequence ID" value="NZ_BOMD01000022.1"/>
</dbReference>
<feature type="domain" description="NIT" evidence="12">
    <location>
        <begin position="53"/>
        <end position="303"/>
    </location>
</feature>
<comment type="caution">
    <text evidence="13">The sequence shown here is derived from an EMBL/GenBank/DDBJ whole genome shotgun (WGS) entry which is preliminary data.</text>
</comment>
<feature type="compositionally biased region" description="Low complexity" evidence="10">
    <location>
        <begin position="798"/>
        <end position="809"/>
    </location>
</feature>
<dbReference type="InterPro" id="IPR013587">
    <property type="entry name" value="Nitrate/nitrite_sensing"/>
</dbReference>
<evidence type="ECO:0000256" key="1">
    <source>
        <dbReference type="ARBA" id="ARBA00000085"/>
    </source>
</evidence>
<dbReference type="InterPro" id="IPR003660">
    <property type="entry name" value="HAMP_dom"/>
</dbReference>
<dbReference type="Pfam" id="PF02518">
    <property type="entry name" value="HATPase_c"/>
    <property type="match status" value="1"/>
</dbReference>